<dbReference type="OrthoDB" id="1421278at2759"/>
<evidence type="ECO:0000313" key="5">
    <source>
        <dbReference type="Proteomes" id="UP000649617"/>
    </source>
</evidence>
<gene>
    <name evidence="4" type="primary">pol</name>
    <name evidence="4" type="ORF">SPIL2461_LOCUS11523</name>
</gene>
<feature type="transmembrane region" description="Helical" evidence="2">
    <location>
        <begin position="18"/>
        <end position="35"/>
    </location>
</feature>
<reference evidence="4" key="1">
    <citation type="submission" date="2021-02" db="EMBL/GenBank/DDBJ databases">
        <authorList>
            <person name="Dougan E. K."/>
            <person name="Rhodes N."/>
            <person name="Thang M."/>
            <person name="Chan C."/>
        </authorList>
    </citation>
    <scope>NUCLEOTIDE SEQUENCE</scope>
</reference>
<dbReference type="EMBL" id="CAJNIZ010022350">
    <property type="protein sequence ID" value="CAE7461274.1"/>
    <property type="molecule type" value="Genomic_DNA"/>
</dbReference>
<evidence type="ECO:0000259" key="3">
    <source>
        <dbReference type="PROSITE" id="PS50878"/>
    </source>
</evidence>
<dbReference type="InterPro" id="IPR043502">
    <property type="entry name" value="DNA/RNA_pol_sf"/>
</dbReference>
<keyword evidence="5" id="KW-1185">Reference proteome</keyword>
<dbReference type="PROSITE" id="PS50878">
    <property type="entry name" value="RT_POL"/>
    <property type="match status" value="1"/>
</dbReference>
<sequence>MHCWATWMTSLVVQDEDVIALFSCLVLAFCAMFGIPISHAKLQLGRGIVWIGWHFGFGSGTFCVPLDKSLKLKRLLQEALSGRHVHRRTLDKILGLLQWLCKLFRSFKPWLQPIYADANRPLATNHSIAAKRAGAVQSWHGQSRNGRLQSGGKGADTCRHGLLLPCRGFGLLYRPLFNNGPAASENSGLVEQFRQQVEQRLRTVGNDIFQIRRPSAAKPPWEEAEAQNQAGCNQALFDLLRKIAPKQARRRAQLRTKEGALMTPGAEAVALCDFWKAVNGRENESNIPVMTGYNFARDEIAEAIRGLQANKSAPQHCAPHVFWKLAAEPIADYVEDQMFRQWRQDRAEVPGDWAAAWLVFLHKPGKTSTDPSCLRPVSLLDPMGKAVCGVLKMHLVPYLMDKAKYLPLFGYIQQRSPQQALELVFAPCAEARDLAKAQTRSLYELRSGKVRSQCAGGLQISVDFSQAFDRADRGLLFKALTFLEVPTDLQELIKRWVRATTFHIHKADTQCSYSSDKGIRQGCKLSPTLWCCLFVYILNRIDQTLGMPWSQQHLVGFADDLHLRWLFSDRSGINLALQEAGTVLSLLEDMGFLLSRDKTVCLLRAEGVQVPHMLRKLIHKKNKQEERILCIDGRWQLPLRKQHVYLGAKISYGAFELQNAQHRKQAGQAAFARLRPTLMSQRALSLTKRLRLWQVFVVPATLYSLGASGLTRQADSSDHKAKMHSAERMSAAPAIFDRQVHGTDGMPKFSGCGHAFERWADLQKHIEENHCQGRIPVESEQVKSVLTRTKDGELDLAQIQSGDMPEALQRELLQHCSYCRQWFPMTGMSGSTGRGYIGPNPSYTSRPQSSGGEVSSAP</sequence>
<evidence type="ECO:0000256" key="2">
    <source>
        <dbReference type="SAM" id="Phobius"/>
    </source>
</evidence>
<dbReference type="PANTHER" id="PTHR19446">
    <property type="entry name" value="REVERSE TRANSCRIPTASES"/>
    <property type="match status" value="1"/>
</dbReference>
<feature type="region of interest" description="Disordered" evidence="1">
    <location>
        <begin position="833"/>
        <end position="858"/>
    </location>
</feature>
<comment type="caution">
    <text evidence="4">The sequence shown here is derived from an EMBL/GenBank/DDBJ whole genome shotgun (WGS) entry which is preliminary data.</text>
</comment>
<dbReference type="Proteomes" id="UP000649617">
    <property type="component" value="Unassembled WGS sequence"/>
</dbReference>
<dbReference type="InterPro" id="IPR000477">
    <property type="entry name" value="RT_dom"/>
</dbReference>
<feature type="domain" description="Reverse transcriptase" evidence="3">
    <location>
        <begin position="342"/>
        <end position="650"/>
    </location>
</feature>
<protein>
    <submittedName>
        <fullName evidence="4">Pol protein</fullName>
    </submittedName>
</protein>
<proteinExistence type="predicted"/>
<evidence type="ECO:0000256" key="1">
    <source>
        <dbReference type="SAM" id="MobiDB-lite"/>
    </source>
</evidence>
<accession>A0A812S2B1</accession>
<feature type="compositionally biased region" description="Polar residues" evidence="1">
    <location>
        <begin position="841"/>
        <end position="858"/>
    </location>
</feature>
<evidence type="ECO:0000313" key="4">
    <source>
        <dbReference type="EMBL" id="CAE7461274.1"/>
    </source>
</evidence>
<keyword evidence="2" id="KW-1133">Transmembrane helix</keyword>
<dbReference type="Pfam" id="PF00078">
    <property type="entry name" value="RVT_1"/>
    <property type="match status" value="1"/>
</dbReference>
<name>A0A812S2B1_SYMPI</name>
<keyword evidence="2" id="KW-0812">Transmembrane</keyword>
<dbReference type="SUPFAM" id="SSF56672">
    <property type="entry name" value="DNA/RNA polymerases"/>
    <property type="match status" value="1"/>
</dbReference>
<dbReference type="AlphaFoldDB" id="A0A812S2B1"/>
<feature type="transmembrane region" description="Helical" evidence="2">
    <location>
        <begin position="47"/>
        <end position="67"/>
    </location>
</feature>
<organism evidence="4 5">
    <name type="scientific">Symbiodinium pilosum</name>
    <name type="common">Dinoflagellate</name>
    <dbReference type="NCBI Taxonomy" id="2952"/>
    <lineage>
        <taxon>Eukaryota</taxon>
        <taxon>Sar</taxon>
        <taxon>Alveolata</taxon>
        <taxon>Dinophyceae</taxon>
        <taxon>Suessiales</taxon>
        <taxon>Symbiodiniaceae</taxon>
        <taxon>Symbiodinium</taxon>
    </lineage>
</organism>
<keyword evidence="2" id="KW-0472">Membrane</keyword>